<evidence type="ECO:0000256" key="1">
    <source>
        <dbReference type="SAM" id="MobiDB-lite"/>
    </source>
</evidence>
<name>A0A3M7PHP5_BRAPC</name>
<proteinExistence type="predicted"/>
<evidence type="ECO:0000313" key="2">
    <source>
        <dbReference type="EMBL" id="RMZ98646.1"/>
    </source>
</evidence>
<evidence type="ECO:0000313" key="3">
    <source>
        <dbReference type="Proteomes" id="UP000276133"/>
    </source>
</evidence>
<reference evidence="2 3" key="1">
    <citation type="journal article" date="2018" name="Sci. Rep.">
        <title>Genomic signatures of local adaptation to the degree of environmental predictability in rotifers.</title>
        <authorList>
            <person name="Franch-Gras L."/>
            <person name="Hahn C."/>
            <person name="Garcia-Roger E.M."/>
            <person name="Carmona M.J."/>
            <person name="Serra M."/>
            <person name="Gomez A."/>
        </authorList>
    </citation>
    <scope>NUCLEOTIDE SEQUENCE [LARGE SCALE GENOMIC DNA]</scope>
    <source>
        <strain evidence="2">HYR1</strain>
    </source>
</reference>
<dbReference type="EMBL" id="REGN01010644">
    <property type="protein sequence ID" value="RMZ98646.1"/>
    <property type="molecule type" value="Genomic_DNA"/>
</dbReference>
<comment type="caution">
    <text evidence="2">The sequence shown here is derived from an EMBL/GenBank/DDBJ whole genome shotgun (WGS) entry which is preliminary data.</text>
</comment>
<organism evidence="2 3">
    <name type="scientific">Brachionus plicatilis</name>
    <name type="common">Marine rotifer</name>
    <name type="synonym">Brachionus muelleri</name>
    <dbReference type="NCBI Taxonomy" id="10195"/>
    <lineage>
        <taxon>Eukaryota</taxon>
        <taxon>Metazoa</taxon>
        <taxon>Spiralia</taxon>
        <taxon>Gnathifera</taxon>
        <taxon>Rotifera</taxon>
        <taxon>Eurotatoria</taxon>
        <taxon>Monogononta</taxon>
        <taxon>Pseudotrocha</taxon>
        <taxon>Ploima</taxon>
        <taxon>Brachionidae</taxon>
        <taxon>Brachionus</taxon>
    </lineage>
</organism>
<feature type="region of interest" description="Disordered" evidence="1">
    <location>
        <begin position="1"/>
        <end position="114"/>
    </location>
</feature>
<feature type="compositionally biased region" description="Polar residues" evidence="1">
    <location>
        <begin position="1"/>
        <end position="33"/>
    </location>
</feature>
<sequence length="114" mass="12728">MGCNSSRAENVVEPSTQPNQNQSGTSGPQLRSLSKTSVKKSQTSVKDQNDLEENDEQQPPQYVLNINVAENAEQQPTQNDLEENTEQQSTPNEQEENQNVDQIEVAQQDEISQN</sequence>
<accession>A0A3M7PHP5</accession>
<dbReference type="Proteomes" id="UP000276133">
    <property type="component" value="Unassembled WGS sequence"/>
</dbReference>
<keyword evidence="3" id="KW-1185">Reference proteome</keyword>
<protein>
    <submittedName>
        <fullName evidence="2">Uncharacterized protein</fullName>
    </submittedName>
</protein>
<feature type="compositionally biased region" description="Low complexity" evidence="1">
    <location>
        <begin position="34"/>
        <end position="46"/>
    </location>
</feature>
<gene>
    <name evidence="2" type="ORF">BpHYR1_040369</name>
</gene>
<dbReference type="AlphaFoldDB" id="A0A3M7PHP5"/>